<sequence>MPGDRSERYLKYEMPQEPKDPNADILTVQETAWILKCSVKTARRRIAALDIKRKPGRRVVTTKADRQLLLDDSLVQPAKNTPRRGRQGLGRMPLGPLAA</sequence>
<gene>
    <name evidence="2" type="ORF">GCM10017667_80600</name>
    <name evidence="3" type="ORF">GCM10017667_82320</name>
</gene>
<accession>A0A919ESK0</accession>
<dbReference type="EMBL" id="BNBE01000005">
    <property type="protein sequence ID" value="GHG30937.1"/>
    <property type="molecule type" value="Genomic_DNA"/>
</dbReference>
<protein>
    <submittedName>
        <fullName evidence="3">Uncharacterized protein</fullName>
    </submittedName>
</protein>
<evidence type="ECO:0000313" key="4">
    <source>
        <dbReference type="Proteomes" id="UP000632849"/>
    </source>
</evidence>
<feature type="region of interest" description="Disordered" evidence="1">
    <location>
        <begin position="72"/>
        <end position="99"/>
    </location>
</feature>
<proteinExistence type="predicted"/>
<dbReference type="AlphaFoldDB" id="A0A919ESK0"/>
<comment type="caution">
    <text evidence="3">The sequence shown here is derived from an EMBL/GenBank/DDBJ whole genome shotgun (WGS) entry which is preliminary data.</text>
</comment>
<organism evidence="3 4">
    <name type="scientific">Streptomyces filamentosus</name>
    <name type="common">Streptomyces roseosporus</name>
    <dbReference type="NCBI Taxonomy" id="67294"/>
    <lineage>
        <taxon>Bacteria</taxon>
        <taxon>Bacillati</taxon>
        <taxon>Actinomycetota</taxon>
        <taxon>Actinomycetes</taxon>
        <taxon>Kitasatosporales</taxon>
        <taxon>Streptomycetaceae</taxon>
        <taxon>Streptomyces</taxon>
    </lineage>
</organism>
<reference evidence="3" key="1">
    <citation type="journal article" date="2014" name="Int. J. Syst. Evol. Microbiol.">
        <title>Complete genome sequence of Corynebacterium casei LMG S-19264T (=DSM 44701T), isolated from a smear-ripened cheese.</title>
        <authorList>
            <consortium name="US DOE Joint Genome Institute (JGI-PGF)"/>
            <person name="Walter F."/>
            <person name="Albersmeier A."/>
            <person name="Kalinowski J."/>
            <person name="Ruckert C."/>
        </authorList>
    </citation>
    <scope>NUCLEOTIDE SEQUENCE</scope>
    <source>
        <strain evidence="3">JCM 4122</strain>
    </source>
</reference>
<name>A0A919ESK0_STRFL</name>
<keyword evidence="4" id="KW-1185">Reference proteome</keyword>
<evidence type="ECO:0000256" key="1">
    <source>
        <dbReference type="SAM" id="MobiDB-lite"/>
    </source>
</evidence>
<dbReference type="EMBL" id="BNBE01000005">
    <property type="protein sequence ID" value="GHG31940.1"/>
    <property type="molecule type" value="Genomic_DNA"/>
</dbReference>
<dbReference type="Proteomes" id="UP000632849">
    <property type="component" value="Unassembled WGS sequence"/>
</dbReference>
<evidence type="ECO:0000313" key="2">
    <source>
        <dbReference type="EMBL" id="GHG30937.1"/>
    </source>
</evidence>
<dbReference type="RefSeq" id="WP_190045077.1">
    <property type="nucleotide sequence ID" value="NZ_BNBE01000005.1"/>
</dbReference>
<feature type="compositionally biased region" description="Basic and acidic residues" evidence="1">
    <location>
        <begin position="1"/>
        <end position="22"/>
    </location>
</feature>
<feature type="region of interest" description="Disordered" evidence="1">
    <location>
        <begin position="1"/>
        <end position="23"/>
    </location>
</feature>
<evidence type="ECO:0000313" key="3">
    <source>
        <dbReference type="EMBL" id="GHG31940.1"/>
    </source>
</evidence>
<reference evidence="3" key="2">
    <citation type="submission" date="2020-09" db="EMBL/GenBank/DDBJ databases">
        <authorList>
            <person name="Sun Q."/>
            <person name="Ohkuma M."/>
        </authorList>
    </citation>
    <scope>NUCLEOTIDE SEQUENCE</scope>
    <source>
        <strain evidence="3">JCM 4122</strain>
    </source>
</reference>